<keyword evidence="4" id="KW-1185">Reference proteome</keyword>
<dbReference type="GO" id="GO:0000287">
    <property type="term" value="F:magnesium ion binding"/>
    <property type="evidence" value="ECO:0007669"/>
    <property type="project" value="InterPro"/>
</dbReference>
<keyword evidence="1 3" id="KW-0808">Transferase</keyword>
<dbReference type="Proteomes" id="UP000447545">
    <property type="component" value="Unassembled WGS sequence"/>
</dbReference>
<dbReference type="EMBL" id="WJYA01000005">
    <property type="protein sequence ID" value="MTE27124.1"/>
    <property type="molecule type" value="Genomic_DNA"/>
</dbReference>
<sequence>MVGNDIVDLAEAKMSSNWQRPRFLEKLFTPNEQQYIKNSNNPFLKVWQLWSMKEAAYKLYTQLNPSRFYSPKSFDCAVQNKNQKVFFKDFECYTQSKVTSNYIISEARLNLFEINSEVIRLNVRHHKSQSKETKSALLSSISRTHQVPFSELKLQKSELGIPTVSFNSEKIKVSISHHGQFGAYAFVHVALPAKGGVSL</sequence>
<comment type="caution">
    <text evidence="3">The sequence shown here is derived from an EMBL/GenBank/DDBJ whole genome shotgun (WGS) entry which is preliminary data.</text>
</comment>
<dbReference type="InterPro" id="IPR008278">
    <property type="entry name" value="4-PPantetheinyl_Trfase_dom"/>
</dbReference>
<evidence type="ECO:0000313" key="3">
    <source>
        <dbReference type="EMBL" id="MTE27124.1"/>
    </source>
</evidence>
<accession>A0A7K1GF86</accession>
<feature type="domain" description="4'-phosphopantetheinyl transferase" evidence="2">
    <location>
        <begin position="2"/>
        <end position="84"/>
    </location>
</feature>
<reference evidence="3 4" key="1">
    <citation type="submission" date="2019-11" db="EMBL/GenBank/DDBJ databases">
        <title>Winogradskyella ouciana sp. nov., isolated from the hadal seawater of the Mariana Trench.</title>
        <authorList>
            <person name="Liu R."/>
        </authorList>
    </citation>
    <scope>NUCLEOTIDE SEQUENCE [LARGE SCALE GENOMIC DNA]</scope>
    <source>
        <strain evidence="3 4">ZXX205</strain>
    </source>
</reference>
<organism evidence="3 4">
    <name type="scientific">Winogradskyella ouciana</name>
    <dbReference type="NCBI Taxonomy" id="2608631"/>
    <lineage>
        <taxon>Bacteria</taxon>
        <taxon>Pseudomonadati</taxon>
        <taxon>Bacteroidota</taxon>
        <taxon>Flavobacteriia</taxon>
        <taxon>Flavobacteriales</taxon>
        <taxon>Flavobacteriaceae</taxon>
        <taxon>Winogradskyella</taxon>
    </lineage>
</organism>
<evidence type="ECO:0000259" key="2">
    <source>
        <dbReference type="Pfam" id="PF01648"/>
    </source>
</evidence>
<dbReference type="RefSeq" id="WP_155089140.1">
    <property type="nucleotide sequence ID" value="NZ_WJYA01000005.1"/>
</dbReference>
<dbReference type="AlphaFoldDB" id="A0A7K1GF86"/>
<evidence type="ECO:0000313" key="4">
    <source>
        <dbReference type="Proteomes" id="UP000447545"/>
    </source>
</evidence>
<protein>
    <submittedName>
        <fullName evidence="3">4'-phosphopantetheinyl transferase superfamily protein</fullName>
    </submittedName>
</protein>
<dbReference type="SUPFAM" id="SSF56214">
    <property type="entry name" value="4'-phosphopantetheinyl transferase"/>
    <property type="match status" value="1"/>
</dbReference>
<dbReference type="InterPro" id="IPR037143">
    <property type="entry name" value="4-PPantetheinyl_Trfase_dom_sf"/>
</dbReference>
<gene>
    <name evidence="3" type="ORF">F1003_09320</name>
</gene>
<dbReference type="Pfam" id="PF01648">
    <property type="entry name" value="ACPS"/>
    <property type="match status" value="1"/>
</dbReference>
<proteinExistence type="predicted"/>
<name>A0A7K1GF86_9FLAO</name>
<dbReference type="Gene3D" id="3.90.470.20">
    <property type="entry name" value="4'-phosphopantetheinyl transferase domain"/>
    <property type="match status" value="1"/>
</dbReference>
<evidence type="ECO:0000256" key="1">
    <source>
        <dbReference type="ARBA" id="ARBA00022679"/>
    </source>
</evidence>
<dbReference type="GO" id="GO:0008897">
    <property type="term" value="F:holo-[acyl-carrier-protein] synthase activity"/>
    <property type="evidence" value="ECO:0007669"/>
    <property type="project" value="InterPro"/>
</dbReference>